<dbReference type="Gene3D" id="1.10.238.10">
    <property type="entry name" value="EF-hand"/>
    <property type="match status" value="2"/>
</dbReference>
<gene>
    <name evidence="2" type="ORF">LPB137_08200</name>
</gene>
<evidence type="ECO:0000313" key="3">
    <source>
        <dbReference type="Proteomes" id="UP000186074"/>
    </source>
</evidence>
<dbReference type="PROSITE" id="PS00018">
    <property type="entry name" value="EF_HAND_1"/>
    <property type="match status" value="2"/>
</dbReference>
<feature type="domain" description="EF-hand" evidence="1">
    <location>
        <begin position="40"/>
        <end position="75"/>
    </location>
</feature>
<proteinExistence type="predicted"/>
<feature type="domain" description="EF-hand" evidence="1">
    <location>
        <begin position="182"/>
        <end position="217"/>
    </location>
</feature>
<dbReference type="GO" id="GO:0005509">
    <property type="term" value="F:calcium ion binding"/>
    <property type="evidence" value="ECO:0007669"/>
    <property type="project" value="InterPro"/>
</dbReference>
<name>A0A1P8KMT5_9BACT</name>
<dbReference type="InterPro" id="IPR011992">
    <property type="entry name" value="EF-hand-dom_pair"/>
</dbReference>
<organism evidence="2 3">
    <name type="scientific">Poseidonibacter parvus</name>
    <dbReference type="NCBI Taxonomy" id="1850254"/>
    <lineage>
        <taxon>Bacteria</taxon>
        <taxon>Pseudomonadati</taxon>
        <taxon>Campylobacterota</taxon>
        <taxon>Epsilonproteobacteria</taxon>
        <taxon>Campylobacterales</taxon>
        <taxon>Arcobacteraceae</taxon>
        <taxon>Poseidonibacter</taxon>
    </lineage>
</organism>
<sequence length="287" mass="29816">MIDTTNLGIMANFVQPTSTSISSQMISKKDSDDDSSLSIEELGVSDNIFSSYDSNSNGLVSQSELTTAIDTAMSEFSGEMPSPEDFQSILASFGFEAPSGSESNSSSPEEIISSVLADYDADNLTQSDAQAIVAALKDAGIEASEELASAMEEAGFDAQEVGTLAGVGPQGGAAPGGGGGAMSSSEVEEVFDELDTNEDGVVSLEELQEAYSSSSEDSTTVTSEQQKALDNLGILMDMLKAGSESEDTAIDTKSFDGLLKAINNQNNNSDINIYLQNTNIGSLSGYA</sequence>
<accession>A0A1P8KMT5</accession>
<dbReference type="EMBL" id="CP019070">
    <property type="protein sequence ID" value="APW65838.1"/>
    <property type="molecule type" value="Genomic_DNA"/>
</dbReference>
<dbReference type="SUPFAM" id="SSF47473">
    <property type="entry name" value="EF-hand"/>
    <property type="match status" value="2"/>
</dbReference>
<dbReference type="Proteomes" id="UP000186074">
    <property type="component" value="Chromosome"/>
</dbReference>
<protein>
    <recommendedName>
        <fullName evidence="1">EF-hand domain-containing protein</fullName>
    </recommendedName>
</protein>
<dbReference type="InterPro" id="IPR002048">
    <property type="entry name" value="EF_hand_dom"/>
</dbReference>
<dbReference type="AlphaFoldDB" id="A0A1P8KMT5"/>
<dbReference type="RefSeq" id="WP_076086893.1">
    <property type="nucleotide sequence ID" value="NZ_CP019070.1"/>
</dbReference>
<dbReference type="Pfam" id="PF13499">
    <property type="entry name" value="EF-hand_7"/>
    <property type="match status" value="1"/>
</dbReference>
<evidence type="ECO:0000259" key="1">
    <source>
        <dbReference type="PROSITE" id="PS50222"/>
    </source>
</evidence>
<dbReference type="KEGG" id="alp:LPB137_08200"/>
<evidence type="ECO:0000313" key="2">
    <source>
        <dbReference type="EMBL" id="APW65838.1"/>
    </source>
</evidence>
<dbReference type="PROSITE" id="PS50222">
    <property type="entry name" value="EF_HAND_2"/>
    <property type="match status" value="2"/>
</dbReference>
<dbReference type="InterPro" id="IPR018247">
    <property type="entry name" value="EF_Hand_1_Ca_BS"/>
</dbReference>
<keyword evidence="3" id="KW-1185">Reference proteome</keyword>
<reference evidence="2 3" key="1">
    <citation type="submission" date="2017-01" db="EMBL/GenBank/DDBJ databases">
        <title>Genome sequencing of Arcobacter sp. LPB0137.</title>
        <authorList>
            <person name="Lee G.-W."/>
            <person name="Yi H."/>
        </authorList>
    </citation>
    <scope>NUCLEOTIDE SEQUENCE [LARGE SCALE GENOMIC DNA]</scope>
    <source>
        <strain evidence="2 3">LPB0137</strain>
    </source>
</reference>
<dbReference type="STRING" id="1850254.LPB137_08200"/>
<dbReference type="OrthoDB" id="5346587at2"/>
<dbReference type="SMART" id="SM00054">
    <property type="entry name" value="EFh"/>
    <property type="match status" value="2"/>
</dbReference>